<evidence type="ECO:0000313" key="2">
    <source>
        <dbReference type="EMBL" id="KAL3232071.1"/>
    </source>
</evidence>
<feature type="region of interest" description="Disordered" evidence="1">
    <location>
        <begin position="142"/>
        <end position="162"/>
    </location>
</feature>
<dbReference type="EMBL" id="JBEVYD010000005">
    <property type="protein sequence ID" value="KAL3232071.1"/>
    <property type="molecule type" value="Genomic_DNA"/>
</dbReference>
<organism evidence="2 3">
    <name type="scientific">Nakaseomyces bracarensis</name>
    <dbReference type="NCBI Taxonomy" id="273131"/>
    <lineage>
        <taxon>Eukaryota</taxon>
        <taxon>Fungi</taxon>
        <taxon>Dikarya</taxon>
        <taxon>Ascomycota</taxon>
        <taxon>Saccharomycotina</taxon>
        <taxon>Saccharomycetes</taxon>
        <taxon>Saccharomycetales</taxon>
        <taxon>Saccharomycetaceae</taxon>
        <taxon>Nakaseomyces</taxon>
    </lineage>
</organism>
<gene>
    <name evidence="2" type="ORF">RNJ44_03987</name>
</gene>
<protein>
    <submittedName>
        <fullName evidence="2">Uncharacterized protein</fullName>
    </submittedName>
</protein>
<proteinExistence type="predicted"/>
<dbReference type="Proteomes" id="UP001623330">
    <property type="component" value="Unassembled WGS sequence"/>
</dbReference>
<keyword evidence="3" id="KW-1185">Reference proteome</keyword>
<feature type="region of interest" description="Disordered" evidence="1">
    <location>
        <begin position="349"/>
        <end position="375"/>
    </location>
</feature>
<comment type="caution">
    <text evidence="2">The sequence shown here is derived from an EMBL/GenBank/DDBJ whole genome shotgun (WGS) entry which is preliminary data.</text>
</comment>
<name>A0ABR4NTS4_9SACH</name>
<sequence>MYYPQDHFKNTGPFLADRRLYSRRCKSTSSLTSCGFCSLSKARRQSFNISEKREEFEAGFKENSSYSAHTYNRRRSIKRNKPHKESTDNINTAAIDKKLFTTKITPSLNSVLSQIKNSSSLTSKPSVDLLSSLNSNEKLLQSKLSGTSNTSSNLAAPNSAKRRLSDEIYPTISDVIETPLRTASPVHEDNEDEIYGIDTSMSSIHIHPLAEDFQDSNENELMTNILSHNSIPSNNEVLIDDKKPRLKLINIDDIDLNDEWKVNDIVEVIAPVYHRSYGYIKRYSDTIGNGISDSISIKHKVEKDGRRNSVDLSFSGLKPAELSNADVNRGYKLASNMIYEKDSVELESWPERGSLSPPTAAQEFPSQENPDPTNKLLLPSKRTRTTCLNSNFLRLYSIKTSATYKNLIPEVNVDETVLQQLSYKDIWNLDIHESDVTPNEIKIALITKKKLWSDLLHETRQDLFGESSPWNMKFVVQESASNEAVTDASANNNKRRISLVRMHSEVKPWATEDDFNSEKSGIRMLKPCGKLKLGPRQKEIQYVVKGWCDSRFQTIR</sequence>
<evidence type="ECO:0000256" key="1">
    <source>
        <dbReference type="SAM" id="MobiDB-lite"/>
    </source>
</evidence>
<reference evidence="2 3" key="1">
    <citation type="submission" date="2024-05" db="EMBL/GenBank/DDBJ databases">
        <title>Long read based assembly of the Candida bracarensis genome reveals expanded adhesin content.</title>
        <authorList>
            <person name="Marcet-Houben M."/>
            <person name="Ksiezopolska E."/>
            <person name="Gabaldon T."/>
        </authorList>
    </citation>
    <scope>NUCLEOTIDE SEQUENCE [LARGE SCALE GENOMIC DNA]</scope>
    <source>
        <strain evidence="2 3">CBM6</strain>
    </source>
</reference>
<accession>A0ABR4NTS4</accession>
<feature type="compositionally biased region" description="Polar residues" evidence="1">
    <location>
        <begin position="146"/>
        <end position="156"/>
    </location>
</feature>
<evidence type="ECO:0000313" key="3">
    <source>
        <dbReference type="Proteomes" id="UP001623330"/>
    </source>
</evidence>
<feature type="compositionally biased region" description="Polar residues" evidence="1">
    <location>
        <begin position="356"/>
        <end position="372"/>
    </location>
</feature>